<name>A0AAW2XX71_9LAMI</name>
<dbReference type="InterPro" id="IPR036457">
    <property type="entry name" value="PPM-type-like_dom_sf"/>
</dbReference>
<dbReference type="SUPFAM" id="SSF81606">
    <property type="entry name" value="PP2C-like"/>
    <property type="match status" value="1"/>
</dbReference>
<sequence>MASVPLGCSLPLRTLYLSSRQHKTFDAVCCCASTASTAHSLSKRASTETPGERLKPIVVHGDPPTFVTAPGCRIVAIGDLHGDLDKARCALQMAGVLSSDGRDLWVGGQTVLVQLGDILDRGENEIAILSLLKSLDIQAKANGGAVFQVNGNHETMNVEGDFRYVDSGAFDECADFLEHLEICNHNWEEAFTGWAGVSKRWKEERKLVQNHWDPWNVVKRQKGVIARSILLRPGGPLASELACHAVVLKVNEWVFCHGGLLPHHVEYGIERINREVSYWMKGLSMEDDYPIPFIATKGYNSVVWSRLYSRDTEDLQDYQINQIQSILKETLQALGAKGMVVGHTPQATGVNCEFNCRIWRIDVGMSRGVLDSRPEVLEIREGRARAIRSKRDGYTSSPYRISSTFGRSGHTQFRLNLENETLRRKTRWLQPNHGLWSSPTAETNREQKEIEKHNLKLHQPGIEPGSVPWQDTILPLDHWCLLGGVAEDWKSEMAIPVLRPFSSIAYSSSRDLQLISSTDSPTLCSVQKPKRLVCCATPSVSNHVGSEAGVRLSVGTHFIPHPDKVEKGGEDAFFVSSHSGGVLGVADGVSGWAEKDVNPALFSRELMTNASSFVEDEEVNYDPRGLIRKAHAATSSIGSATVVVAMLEMNGILKIASVGDCGVRVIRKAKALANLAHNHSKDSSFDSPYSQEARSQGFDVPWWKKIMGMKLTGRTWLPVLCTFLVSISYDPNNCFCVYI</sequence>
<dbReference type="CDD" id="cd07425">
    <property type="entry name" value="MPP_Shelphs"/>
    <property type="match status" value="1"/>
</dbReference>
<reference evidence="2" key="1">
    <citation type="submission" date="2020-06" db="EMBL/GenBank/DDBJ databases">
        <authorList>
            <person name="Li T."/>
            <person name="Hu X."/>
            <person name="Zhang T."/>
            <person name="Song X."/>
            <person name="Zhang H."/>
            <person name="Dai N."/>
            <person name="Sheng W."/>
            <person name="Hou X."/>
            <person name="Wei L."/>
        </authorList>
    </citation>
    <scope>NUCLEOTIDE SEQUENCE</scope>
    <source>
        <strain evidence="2">KEN1</strain>
        <tissue evidence="2">Leaf</tissue>
    </source>
</reference>
<reference evidence="2" key="2">
    <citation type="journal article" date="2024" name="Plant">
        <title>Genomic evolution and insights into agronomic trait innovations of Sesamum species.</title>
        <authorList>
            <person name="Miao H."/>
            <person name="Wang L."/>
            <person name="Qu L."/>
            <person name="Liu H."/>
            <person name="Sun Y."/>
            <person name="Le M."/>
            <person name="Wang Q."/>
            <person name="Wei S."/>
            <person name="Zheng Y."/>
            <person name="Lin W."/>
            <person name="Duan Y."/>
            <person name="Cao H."/>
            <person name="Xiong S."/>
            <person name="Wang X."/>
            <person name="Wei L."/>
            <person name="Li C."/>
            <person name="Ma Q."/>
            <person name="Ju M."/>
            <person name="Zhao R."/>
            <person name="Li G."/>
            <person name="Mu C."/>
            <person name="Tian Q."/>
            <person name="Mei H."/>
            <person name="Zhang T."/>
            <person name="Gao T."/>
            <person name="Zhang H."/>
        </authorList>
    </citation>
    <scope>NUCLEOTIDE SEQUENCE</scope>
    <source>
        <strain evidence="2">KEN1</strain>
    </source>
</reference>
<dbReference type="Gene3D" id="3.60.40.10">
    <property type="entry name" value="PPM-type phosphatase domain"/>
    <property type="match status" value="1"/>
</dbReference>
<proteinExistence type="predicted"/>
<dbReference type="PROSITE" id="PS51746">
    <property type="entry name" value="PPM_2"/>
    <property type="match status" value="1"/>
</dbReference>
<dbReference type="InterPro" id="IPR001932">
    <property type="entry name" value="PPM-type_phosphatase-like_dom"/>
</dbReference>
<dbReference type="SUPFAM" id="SSF56300">
    <property type="entry name" value="Metallo-dependent phosphatases"/>
    <property type="match status" value="1"/>
</dbReference>
<dbReference type="EMBL" id="JACGWN010000002">
    <property type="protein sequence ID" value="KAL0458742.1"/>
    <property type="molecule type" value="Genomic_DNA"/>
</dbReference>
<evidence type="ECO:0000259" key="1">
    <source>
        <dbReference type="PROSITE" id="PS51746"/>
    </source>
</evidence>
<feature type="domain" description="PPM-type phosphatase" evidence="1">
    <location>
        <begin position="553"/>
        <end position="739"/>
    </location>
</feature>
<protein>
    <submittedName>
        <fullName evidence="2">Shewanella-like protein phosphatase 1</fullName>
    </submittedName>
</protein>
<comment type="caution">
    <text evidence="2">The sequence shown here is derived from an EMBL/GenBank/DDBJ whole genome shotgun (WGS) entry which is preliminary data.</text>
</comment>
<dbReference type="Pfam" id="PF00149">
    <property type="entry name" value="Metallophos"/>
    <property type="match status" value="1"/>
</dbReference>
<gene>
    <name evidence="2" type="ORF">Slati_0501400</name>
</gene>
<dbReference type="InterPro" id="IPR041787">
    <property type="entry name" value="MPP_Shelphs"/>
</dbReference>
<dbReference type="AlphaFoldDB" id="A0AAW2XX71"/>
<dbReference type="InterPro" id="IPR004843">
    <property type="entry name" value="Calcineurin-like_PHP"/>
</dbReference>
<evidence type="ECO:0000313" key="2">
    <source>
        <dbReference type="EMBL" id="KAL0458742.1"/>
    </source>
</evidence>
<dbReference type="InterPro" id="IPR029052">
    <property type="entry name" value="Metallo-depent_PP-like"/>
</dbReference>
<organism evidence="2">
    <name type="scientific">Sesamum latifolium</name>
    <dbReference type="NCBI Taxonomy" id="2727402"/>
    <lineage>
        <taxon>Eukaryota</taxon>
        <taxon>Viridiplantae</taxon>
        <taxon>Streptophyta</taxon>
        <taxon>Embryophyta</taxon>
        <taxon>Tracheophyta</taxon>
        <taxon>Spermatophyta</taxon>
        <taxon>Magnoliopsida</taxon>
        <taxon>eudicotyledons</taxon>
        <taxon>Gunneridae</taxon>
        <taxon>Pentapetalae</taxon>
        <taxon>asterids</taxon>
        <taxon>lamiids</taxon>
        <taxon>Lamiales</taxon>
        <taxon>Pedaliaceae</taxon>
        <taxon>Sesamum</taxon>
    </lineage>
</organism>
<dbReference type="Gene3D" id="3.60.21.10">
    <property type="match status" value="1"/>
</dbReference>
<accession>A0AAW2XX71</accession>
<dbReference type="GO" id="GO:0016787">
    <property type="term" value="F:hydrolase activity"/>
    <property type="evidence" value="ECO:0007669"/>
    <property type="project" value="InterPro"/>
</dbReference>
<dbReference type="PANTHER" id="PTHR46546:SF4">
    <property type="entry name" value="SHEWANELLA-LIKE PROTEIN PHOSPHATASE 1"/>
    <property type="match status" value="1"/>
</dbReference>
<dbReference type="PANTHER" id="PTHR46546">
    <property type="entry name" value="SHEWANELLA-LIKE PROTEIN PHOSPHATASE 1"/>
    <property type="match status" value="1"/>
</dbReference>